<feature type="transmembrane region" description="Helical" evidence="1">
    <location>
        <begin position="326"/>
        <end position="347"/>
    </location>
</feature>
<dbReference type="KEGG" id="qsa:O6P43_017313"/>
<gene>
    <name evidence="2" type="ORF">O6P43_017313</name>
</gene>
<keyword evidence="1" id="KW-0812">Transmembrane</keyword>
<dbReference type="Pfam" id="PF03140">
    <property type="entry name" value="DUF247"/>
    <property type="match status" value="2"/>
</dbReference>
<proteinExistence type="predicted"/>
<evidence type="ECO:0000256" key="1">
    <source>
        <dbReference type="SAM" id="Phobius"/>
    </source>
</evidence>
<dbReference type="AlphaFoldDB" id="A0AAD7LPM6"/>
<evidence type="ECO:0000313" key="2">
    <source>
        <dbReference type="EMBL" id="KAJ7962031.1"/>
    </source>
</evidence>
<keyword evidence="1" id="KW-0472">Membrane</keyword>
<comment type="caution">
    <text evidence="2">The sequence shown here is derived from an EMBL/GenBank/DDBJ whole genome shotgun (WGS) entry which is preliminary data.</text>
</comment>
<keyword evidence="1" id="KW-1133">Transmembrane helix</keyword>
<protein>
    <submittedName>
        <fullName evidence="2">Uncharacterized protein</fullName>
    </submittedName>
</protein>
<dbReference type="PANTHER" id="PTHR31170">
    <property type="entry name" value="BNAC04G53230D PROTEIN"/>
    <property type="match status" value="1"/>
</dbReference>
<accession>A0AAD7LPM6</accession>
<keyword evidence="3" id="KW-1185">Reference proteome</keyword>
<dbReference type="PANTHER" id="PTHR31170:SF9">
    <property type="entry name" value="PROTEIN, PUTATIVE (DUF247)-RELATED"/>
    <property type="match status" value="1"/>
</dbReference>
<reference evidence="2" key="1">
    <citation type="journal article" date="2023" name="Science">
        <title>Elucidation of the pathway for biosynthesis of saponin adjuvants from the soapbark tree.</title>
        <authorList>
            <person name="Reed J."/>
            <person name="Orme A."/>
            <person name="El-Demerdash A."/>
            <person name="Owen C."/>
            <person name="Martin L.B.B."/>
            <person name="Misra R.C."/>
            <person name="Kikuchi S."/>
            <person name="Rejzek M."/>
            <person name="Martin A.C."/>
            <person name="Harkess A."/>
            <person name="Leebens-Mack J."/>
            <person name="Louveau T."/>
            <person name="Stephenson M.J."/>
            <person name="Osbourn A."/>
        </authorList>
    </citation>
    <scope>NUCLEOTIDE SEQUENCE</scope>
    <source>
        <strain evidence="2">S10</strain>
    </source>
</reference>
<organism evidence="2 3">
    <name type="scientific">Quillaja saponaria</name>
    <name type="common">Soap bark tree</name>
    <dbReference type="NCBI Taxonomy" id="32244"/>
    <lineage>
        <taxon>Eukaryota</taxon>
        <taxon>Viridiplantae</taxon>
        <taxon>Streptophyta</taxon>
        <taxon>Embryophyta</taxon>
        <taxon>Tracheophyta</taxon>
        <taxon>Spermatophyta</taxon>
        <taxon>Magnoliopsida</taxon>
        <taxon>eudicotyledons</taxon>
        <taxon>Gunneridae</taxon>
        <taxon>Pentapetalae</taxon>
        <taxon>rosids</taxon>
        <taxon>fabids</taxon>
        <taxon>Fabales</taxon>
        <taxon>Quillajaceae</taxon>
        <taxon>Quillaja</taxon>
    </lineage>
</organism>
<evidence type="ECO:0000313" key="3">
    <source>
        <dbReference type="Proteomes" id="UP001163823"/>
    </source>
</evidence>
<dbReference type="Proteomes" id="UP001163823">
    <property type="component" value="Chromosome 7"/>
</dbReference>
<name>A0AAD7LPM6_QUISA</name>
<dbReference type="EMBL" id="JARAOO010000007">
    <property type="protein sequence ID" value="KAJ7962031.1"/>
    <property type="molecule type" value="Genomic_DNA"/>
</dbReference>
<dbReference type="InterPro" id="IPR004158">
    <property type="entry name" value="DUF247_pln"/>
</dbReference>
<sequence>MKMVDASDSGIASVESESQFQHLIDIPEKNHKELCIYRVPPKLRQLNAKAYTPQLISIGPFHYGKPHFTAMETQKNRYYHEFQERIKSDKSFGKFKDKIVESVQDIRKCYADKFLLGDKEFVDMIELDAVFIMEFFLRLTEKDQHKDDYVLSKPWLKEGICLDLILLENQLPIEVLKMLYEIVPKDKEKGKECCTFLDLVCDKIAKARLELPKLIIDDVTECKLRNLIALEQCHYYPDYMFIYNYVSLIDGLIETKEDVNFLLGEKVIANYLGSNHAVEKLVNSLCRELVTGRNYYQEEINELNKHCGDLFNLTMGTLRSVYLKDLWRASSTIIGLAVLAFTFVNFFRATLK</sequence>